<comment type="caution">
    <text evidence="2">The sequence shown here is derived from an EMBL/GenBank/DDBJ whole genome shotgun (WGS) entry which is preliminary data.</text>
</comment>
<protein>
    <submittedName>
        <fullName evidence="2">Beta/gamma crystallin domain-containing protein</fullName>
    </submittedName>
</protein>
<evidence type="ECO:0000313" key="2">
    <source>
        <dbReference type="EMBL" id="MDN0087714.1"/>
    </source>
</evidence>
<dbReference type="InterPro" id="IPR011024">
    <property type="entry name" value="G_crystallin-like"/>
</dbReference>
<feature type="domain" description="Calcium-dependent cell adhesion molecule N-terminal" evidence="1">
    <location>
        <begin position="24"/>
        <end position="98"/>
    </location>
</feature>
<accession>A0AAW7K7R4</accession>
<dbReference type="AlphaFoldDB" id="A0AAW7K7R4"/>
<sequence>MNKIKSIAILSIMPFYALGIEPEICFYKNDNFNGESICAYQGEMEKELSDIFNDQISSIKIPKGMKVTIYQDSSFSGKEQTLTQDTNIDELKSLNLHDSISSFKIDIAACIYNFIHFTGNSMCISPGENVDLYTENIKLRNNGKDRLPLNNDAIESIRIPKGIKVEVYKNDGFKAPYFQLIENTDYTDLEKIGLQSQISSIKVYENDLLTCDYNCIVWKRAEFNIPRSFGSYWNDSRLPNKQVLLVFDISKFKDDFEITLTNGPKIDKKEDSVLIKDKDDIFNYPFEISSKANKISIIYQFKRDTVQVQYIESLNTVFLGASPLISYKWSSESEDIAGASIIIENKANSPVEIEKVVLTADSGQLWTKRDGLNTILCWTIPFLNIYNYIVQGRCNQISGIVYNIKEYFDKGDKSKTLQISGSARPLPPAVNYHDEKPIKDANSLTLTHLDSTKNNQSLTLPATAKACKVSIYPLLLERTLRQIRPACINWTLEVMTDFTLLFGGSVTTWNPESFGNVIDNIIKMGITGFFPDDKETEKRLVQSVQEQIAKAGHNNTVAHLKTAFDYAQLGYINYLTSNTSIIEEVNPRAAQLLPLGIYELPLSSYEYEETIPRIRENSSWVEHPELQFEVEIVEESPRSASLSERLNSNTEESRALIMNTVSQWGELYQTSPIPQDVSEDEQAERGKLSNVGHIVTGIMARRLESRRQGEIYIIVRLRGEIVTIVLADSFRSEQDVELIASATNPAYVLTPTANGAIRGAGTAGIRVLAKHLKQKGARALISEVISQPSAIVKEKVGFTFRTEL</sequence>
<organism evidence="2 3">
    <name type="scientific">Yersinia nurmii</name>
    <dbReference type="NCBI Taxonomy" id="685706"/>
    <lineage>
        <taxon>Bacteria</taxon>
        <taxon>Pseudomonadati</taxon>
        <taxon>Pseudomonadota</taxon>
        <taxon>Gammaproteobacteria</taxon>
        <taxon>Enterobacterales</taxon>
        <taxon>Yersiniaceae</taxon>
        <taxon>Yersinia</taxon>
    </lineage>
</organism>
<dbReference type="RefSeq" id="WP_289817924.1">
    <property type="nucleotide sequence ID" value="NZ_JAUEHU010000008.1"/>
</dbReference>
<dbReference type="InterPro" id="IPR015059">
    <property type="entry name" value="Ca_cell_adhesion_N_dom"/>
</dbReference>
<dbReference type="EMBL" id="JAUEHU010000008">
    <property type="protein sequence ID" value="MDN0087714.1"/>
    <property type="molecule type" value="Genomic_DNA"/>
</dbReference>
<dbReference type="GO" id="GO:0098609">
    <property type="term" value="P:cell-cell adhesion"/>
    <property type="evidence" value="ECO:0007669"/>
    <property type="project" value="InterPro"/>
</dbReference>
<reference evidence="2" key="1">
    <citation type="submission" date="2023-06" db="EMBL/GenBank/DDBJ databases">
        <authorList>
            <person name="Polev D.E."/>
            <person name="Saitova A.T."/>
            <person name="Bogumilchik E.A."/>
            <person name="Kokorina G.I."/>
            <person name="Voskresenskaia E.A."/>
        </authorList>
    </citation>
    <scope>NUCLEOTIDE SEQUENCE</scope>
    <source>
        <strain evidence="2">2145 StPb PI</strain>
    </source>
</reference>
<dbReference type="Gene3D" id="2.60.20.10">
    <property type="entry name" value="Crystallins"/>
    <property type="match status" value="2"/>
</dbReference>
<name>A0AAW7K7R4_9GAMM</name>
<dbReference type="Pfam" id="PF08964">
    <property type="entry name" value="Crystall_3"/>
    <property type="match status" value="1"/>
</dbReference>
<dbReference type="GO" id="GO:0016020">
    <property type="term" value="C:membrane"/>
    <property type="evidence" value="ECO:0007669"/>
    <property type="project" value="InterPro"/>
</dbReference>
<evidence type="ECO:0000313" key="3">
    <source>
        <dbReference type="Proteomes" id="UP001167864"/>
    </source>
</evidence>
<gene>
    <name evidence="2" type="ORF">QVN42_09965</name>
</gene>
<evidence type="ECO:0000259" key="1">
    <source>
        <dbReference type="Pfam" id="PF08964"/>
    </source>
</evidence>
<proteinExistence type="predicted"/>
<dbReference type="Proteomes" id="UP001167864">
    <property type="component" value="Unassembled WGS sequence"/>
</dbReference>
<dbReference type="SUPFAM" id="SSF49695">
    <property type="entry name" value="gamma-Crystallin-like"/>
    <property type="match status" value="2"/>
</dbReference>